<comment type="caution">
    <text evidence="8">The sequence shown here is derived from an EMBL/GenBank/DDBJ whole genome shotgun (WGS) entry which is preliminary data.</text>
</comment>
<evidence type="ECO:0000256" key="1">
    <source>
        <dbReference type="ARBA" id="ARBA00004651"/>
    </source>
</evidence>
<evidence type="ECO:0000256" key="7">
    <source>
        <dbReference type="SAM" id="Phobius"/>
    </source>
</evidence>
<keyword evidence="9" id="KW-1185">Reference proteome</keyword>
<dbReference type="InterPro" id="IPR003688">
    <property type="entry name" value="TraG/VirD4"/>
</dbReference>
<keyword evidence="4 7" id="KW-0812">Transmembrane</keyword>
<keyword evidence="6 7" id="KW-0472">Membrane</keyword>
<sequence length="595" mass="67144">MKQINYKKLILPNIPYVFIALLITKMSEAARLAPGADISGKLLNIMTGMRTAFQSIMPSFHPIDLCVGIAAAVIIRLVVYFKGKNAKKFRKNLEYGSARWGTAEDIKPYIDPVFENNIILTQTECLTMNNRPKDPKTARNKNVLIIGGSGSGKTRFWLKPNLLQCTSKTYPVSFVVTDPKGSIVTECGNALRRNQYRIKIMNTINFKKSHHYNPFAYIHSEKDILKLVTTLIANTKGEGKAGDDFWVKAETLLYTALIGYIHYEAPVEEQNFSTLIEFINAMEVREDDEEFQNPVDLMFAELKERKPNHFAVRQYAKYKLAAGKTAKSILISCGARLAPFDIQELRELTAYDELQLDTLGDRKTALFIIMSDTDDTFNFLISMCYTQLFNLLCEKADDVYGGRLPVHVRCLIDEAANIGQIPRLEKLVATIRSREISCCLVLQAQSQLKALYKDSADTIVGNMDCSIFLGGKEPGTLKELAAALGKETIDSYNTGESRGREVSHSLNYQKLGKELMSVDELAVLDGGKCILQLRGVRPFLSNKYDLTKHPLYRYTSDYDKKNAFDIERFMSHRLKLKPDDAFEVYRVDLSGEPVA</sequence>
<dbReference type="SUPFAM" id="SSF52540">
    <property type="entry name" value="P-loop containing nucleoside triphosphate hydrolases"/>
    <property type="match status" value="1"/>
</dbReference>
<accession>A0A7X2NKJ1</accession>
<dbReference type="RefSeq" id="WP_154471440.1">
    <property type="nucleotide sequence ID" value="NZ_VUMD01000004.1"/>
</dbReference>
<comment type="similarity">
    <text evidence="2">Belongs to the VirD4/TraG family.</text>
</comment>
<dbReference type="GO" id="GO:0005886">
    <property type="term" value="C:plasma membrane"/>
    <property type="evidence" value="ECO:0007669"/>
    <property type="project" value="UniProtKB-SubCell"/>
</dbReference>
<protein>
    <submittedName>
        <fullName evidence="8">TraM recognition domain-containing protein</fullName>
    </submittedName>
</protein>
<dbReference type="InterPro" id="IPR051539">
    <property type="entry name" value="T4SS-coupling_protein"/>
</dbReference>
<name>A0A7X2NKJ1_9CLOT</name>
<dbReference type="AlphaFoldDB" id="A0A7X2NKJ1"/>
<dbReference type="PANTHER" id="PTHR37937">
    <property type="entry name" value="CONJUGATIVE TRANSFER: DNA TRANSPORT"/>
    <property type="match status" value="1"/>
</dbReference>
<evidence type="ECO:0000256" key="5">
    <source>
        <dbReference type="ARBA" id="ARBA00022989"/>
    </source>
</evidence>
<dbReference type="InterPro" id="IPR027417">
    <property type="entry name" value="P-loop_NTPase"/>
</dbReference>
<organism evidence="8 9">
    <name type="scientific">Clostridium porci</name>
    <dbReference type="NCBI Taxonomy" id="2605778"/>
    <lineage>
        <taxon>Bacteria</taxon>
        <taxon>Bacillati</taxon>
        <taxon>Bacillota</taxon>
        <taxon>Clostridia</taxon>
        <taxon>Eubacteriales</taxon>
        <taxon>Clostridiaceae</taxon>
        <taxon>Clostridium</taxon>
    </lineage>
</organism>
<evidence type="ECO:0000256" key="3">
    <source>
        <dbReference type="ARBA" id="ARBA00022475"/>
    </source>
</evidence>
<dbReference type="NCBIfam" id="NF045973">
    <property type="entry name" value="conju_CD1115"/>
    <property type="match status" value="1"/>
</dbReference>
<evidence type="ECO:0000313" key="8">
    <source>
        <dbReference type="EMBL" id="MSS35998.1"/>
    </source>
</evidence>
<dbReference type="CDD" id="cd01127">
    <property type="entry name" value="TrwB_TraG_TraD_VirD4"/>
    <property type="match status" value="1"/>
</dbReference>
<keyword evidence="5 7" id="KW-1133">Transmembrane helix</keyword>
<keyword evidence="3" id="KW-1003">Cell membrane</keyword>
<reference evidence="8 9" key="1">
    <citation type="submission" date="2019-08" db="EMBL/GenBank/DDBJ databases">
        <title>In-depth cultivation of the pig gut microbiome towards novel bacterial diversity and tailored functional studies.</title>
        <authorList>
            <person name="Wylensek D."/>
            <person name="Hitch T.C.A."/>
            <person name="Clavel T."/>
        </authorList>
    </citation>
    <scope>NUCLEOTIDE SEQUENCE [LARGE SCALE GENOMIC DNA]</scope>
    <source>
        <strain evidence="8 9">WCA-389-WT-23D1</strain>
    </source>
</reference>
<evidence type="ECO:0000256" key="2">
    <source>
        <dbReference type="ARBA" id="ARBA00008806"/>
    </source>
</evidence>
<dbReference type="Gene3D" id="3.40.50.300">
    <property type="entry name" value="P-loop containing nucleotide triphosphate hydrolases"/>
    <property type="match status" value="2"/>
</dbReference>
<feature type="transmembrane region" description="Helical" evidence="7">
    <location>
        <begin position="59"/>
        <end position="81"/>
    </location>
</feature>
<proteinExistence type="inferred from homology"/>
<dbReference type="PANTHER" id="PTHR37937:SF1">
    <property type="entry name" value="CONJUGATIVE TRANSFER: DNA TRANSPORT"/>
    <property type="match status" value="1"/>
</dbReference>
<dbReference type="EMBL" id="VUMD01000004">
    <property type="protein sequence ID" value="MSS35998.1"/>
    <property type="molecule type" value="Genomic_DNA"/>
</dbReference>
<dbReference type="Pfam" id="PF02534">
    <property type="entry name" value="T4SS-DNA_transf"/>
    <property type="match status" value="1"/>
</dbReference>
<evidence type="ECO:0000256" key="4">
    <source>
        <dbReference type="ARBA" id="ARBA00022692"/>
    </source>
</evidence>
<gene>
    <name evidence="8" type="ORF">FYJ39_05250</name>
</gene>
<dbReference type="Proteomes" id="UP000429958">
    <property type="component" value="Unassembled WGS sequence"/>
</dbReference>
<evidence type="ECO:0000256" key="6">
    <source>
        <dbReference type="ARBA" id="ARBA00023136"/>
    </source>
</evidence>
<comment type="subcellular location">
    <subcellularLocation>
        <location evidence="1">Cell membrane</location>
        <topology evidence="1">Multi-pass membrane protein</topology>
    </subcellularLocation>
</comment>
<evidence type="ECO:0000313" key="9">
    <source>
        <dbReference type="Proteomes" id="UP000429958"/>
    </source>
</evidence>